<dbReference type="OrthoDB" id="9802230at2"/>
<dbReference type="RefSeq" id="WP_151972067.1">
    <property type="nucleotide sequence ID" value="NZ_AP019860.1"/>
</dbReference>
<gene>
    <name evidence="1" type="ORF">UABAM_06409</name>
</gene>
<dbReference type="EMBL" id="AP019860">
    <property type="protein sequence ID" value="BBM87993.1"/>
    <property type="molecule type" value="Genomic_DNA"/>
</dbReference>
<dbReference type="KEGG" id="uam:UABAM_06409"/>
<dbReference type="Proteomes" id="UP000326354">
    <property type="component" value="Chromosome"/>
</dbReference>
<dbReference type="AlphaFoldDB" id="A0A5S9F7B0"/>
<evidence type="ECO:0008006" key="3">
    <source>
        <dbReference type="Google" id="ProtNLM"/>
    </source>
</evidence>
<evidence type="ECO:0000313" key="2">
    <source>
        <dbReference type="Proteomes" id="UP000326354"/>
    </source>
</evidence>
<sequence>MTVLQIEHDFELPLGYVDEDGNLHKVGKMRLATAADEVLPMRDPRVQQNPSYLSIIILSRVVVKLGTLKMVTPRTVENLFTKDFNYLQRMYSQINGVEDNSEN</sequence>
<accession>A0A5S9F7B0</accession>
<name>A0A5S9F7B0_UABAM</name>
<proteinExistence type="predicted"/>
<protein>
    <recommendedName>
        <fullName evidence="3">Phage tail assembly protein</fullName>
    </recommendedName>
</protein>
<evidence type="ECO:0000313" key="1">
    <source>
        <dbReference type="EMBL" id="BBM87993.1"/>
    </source>
</evidence>
<reference evidence="1 2" key="1">
    <citation type="submission" date="2019-08" db="EMBL/GenBank/DDBJ databases">
        <title>Complete genome sequence of Candidatus Uab amorphum.</title>
        <authorList>
            <person name="Shiratori T."/>
            <person name="Suzuki S."/>
            <person name="Kakizawa Y."/>
            <person name="Ishida K."/>
        </authorList>
    </citation>
    <scope>NUCLEOTIDE SEQUENCE [LARGE SCALE GENOMIC DNA]</scope>
    <source>
        <strain evidence="1 2">SRT547</strain>
    </source>
</reference>
<organism evidence="1 2">
    <name type="scientific">Uabimicrobium amorphum</name>
    <dbReference type="NCBI Taxonomy" id="2596890"/>
    <lineage>
        <taxon>Bacteria</taxon>
        <taxon>Pseudomonadati</taxon>
        <taxon>Planctomycetota</taxon>
        <taxon>Candidatus Uabimicrobiia</taxon>
        <taxon>Candidatus Uabimicrobiales</taxon>
        <taxon>Candidatus Uabimicrobiaceae</taxon>
        <taxon>Candidatus Uabimicrobium</taxon>
    </lineage>
</organism>
<keyword evidence="2" id="KW-1185">Reference proteome</keyword>